<reference evidence="1 2" key="1">
    <citation type="journal article" date="2018" name="Nat. Biotechnol.">
        <title>A standardized bacterial taxonomy based on genome phylogeny substantially revises the tree of life.</title>
        <authorList>
            <person name="Parks D.H."/>
            <person name="Chuvochina M."/>
            <person name="Waite D.W."/>
            <person name="Rinke C."/>
            <person name="Skarshewski A."/>
            <person name="Chaumeil P.A."/>
            <person name="Hugenholtz P."/>
        </authorList>
    </citation>
    <scope>NUCLEOTIDE SEQUENCE [LARGE SCALE GENOMIC DNA]</scope>
    <source>
        <strain evidence="1">UBA10227</strain>
    </source>
</reference>
<sequence length="212" mass="23252">MNTHFINIKQTSVFIIFLFIAFSGFGQAETSKWKAQLAIGVNSPSDNGFVTGFEAKPINFPTINLGIQHMFKRQFGAKLDFGYNRIAHEADSPYFKVNYSRINAQFVYDPTPVLGFLPIGMGIVAHAGPGFSIIKPLGTYGANKTSFVNVMAGIEFHYSITDVLTIYLDTSYIYGLSGDFDPVTEGYGSFNGNLLTATIGVSYSLSGCYYCD</sequence>
<dbReference type="RefSeq" id="WP_417858091.1">
    <property type="nucleotide sequence ID" value="NZ_JBLXEA010000001.1"/>
</dbReference>
<name>A0A3D6BRX8_9FLAO</name>
<evidence type="ECO:0000313" key="2">
    <source>
        <dbReference type="Proteomes" id="UP000263268"/>
    </source>
</evidence>
<dbReference type="AlphaFoldDB" id="A0A3D6BRX8"/>
<comment type="caution">
    <text evidence="1">The sequence shown here is derived from an EMBL/GenBank/DDBJ whole genome shotgun (WGS) entry which is preliminary data.</text>
</comment>
<dbReference type="EMBL" id="DPRK01000138">
    <property type="protein sequence ID" value="HCY81674.1"/>
    <property type="molecule type" value="Genomic_DNA"/>
</dbReference>
<protein>
    <submittedName>
        <fullName evidence="1">Cell envelope biogenesis protein OmpA</fullName>
    </submittedName>
</protein>
<dbReference type="InterPro" id="IPR011250">
    <property type="entry name" value="OMP/PagP_B-barrel"/>
</dbReference>
<dbReference type="SUPFAM" id="SSF56925">
    <property type="entry name" value="OMPA-like"/>
    <property type="match status" value="1"/>
</dbReference>
<evidence type="ECO:0000313" key="1">
    <source>
        <dbReference type="EMBL" id="HCY81674.1"/>
    </source>
</evidence>
<organism evidence="1 2">
    <name type="scientific">Xanthomarina gelatinilytica</name>
    <dbReference type="NCBI Taxonomy" id="1137281"/>
    <lineage>
        <taxon>Bacteria</taxon>
        <taxon>Pseudomonadati</taxon>
        <taxon>Bacteroidota</taxon>
        <taxon>Flavobacteriia</taxon>
        <taxon>Flavobacteriales</taxon>
        <taxon>Flavobacteriaceae</taxon>
        <taxon>Xanthomarina</taxon>
    </lineage>
</organism>
<gene>
    <name evidence="1" type="ORF">DHV22_08750</name>
</gene>
<accession>A0A3D6BRX8</accession>
<dbReference type="Proteomes" id="UP000263268">
    <property type="component" value="Unassembled WGS sequence"/>
</dbReference>
<proteinExistence type="predicted"/>